<dbReference type="EMBL" id="LAZR01009110">
    <property type="protein sequence ID" value="KKM74634.1"/>
    <property type="molecule type" value="Genomic_DNA"/>
</dbReference>
<accession>A0A0F9JXV1</accession>
<organism evidence="1">
    <name type="scientific">marine sediment metagenome</name>
    <dbReference type="NCBI Taxonomy" id="412755"/>
    <lineage>
        <taxon>unclassified sequences</taxon>
        <taxon>metagenomes</taxon>
        <taxon>ecological metagenomes</taxon>
    </lineage>
</organism>
<dbReference type="AlphaFoldDB" id="A0A0F9JXV1"/>
<reference evidence="1" key="1">
    <citation type="journal article" date="2015" name="Nature">
        <title>Complex archaea that bridge the gap between prokaryotes and eukaryotes.</title>
        <authorList>
            <person name="Spang A."/>
            <person name="Saw J.H."/>
            <person name="Jorgensen S.L."/>
            <person name="Zaremba-Niedzwiedzka K."/>
            <person name="Martijn J."/>
            <person name="Lind A.E."/>
            <person name="van Eijk R."/>
            <person name="Schleper C."/>
            <person name="Guy L."/>
            <person name="Ettema T.J."/>
        </authorList>
    </citation>
    <scope>NUCLEOTIDE SEQUENCE</scope>
</reference>
<name>A0A0F9JXV1_9ZZZZ</name>
<protein>
    <submittedName>
        <fullName evidence="1">Uncharacterized protein</fullName>
    </submittedName>
</protein>
<sequence length="36" mass="4268">MSEIKYRTRDIVVEAAQWHKNGDHLKASDARRRLDT</sequence>
<proteinExistence type="predicted"/>
<comment type="caution">
    <text evidence="1">The sequence shown here is derived from an EMBL/GenBank/DDBJ whole genome shotgun (WGS) entry which is preliminary data.</text>
</comment>
<gene>
    <name evidence="1" type="ORF">LCGC14_1398390</name>
</gene>
<evidence type="ECO:0000313" key="1">
    <source>
        <dbReference type="EMBL" id="KKM74634.1"/>
    </source>
</evidence>